<name>A0AAX3LZW5_9BACL</name>
<dbReference type="KEGG" id="pka:PQ456_20590"/>
<keyword evidence="3" id="KW-1185">Reference proteome</keyword>
<reference evidence="2 3" key="1">
    <citation type="submission" date="2023-02" db="EMBL/GenBank/DDBJ databases">
        <title>Genome sequence of Paenibacillus kyungheensis KACC 18744.</title>
        <authorList>
            <person name="Kim S."/>
            <person name="Heo J."/>
            <person name="Kwon S.-W."/>
        </authorList>
    </citation>
    <scope>NUCLEOTIDE SEQUENCE [LARGE SCALE GENOMIC DNA]</scope>
    <source>
        <strain evidence="2 3">KACC 18744</strain>
    </source>
</reference>
<dbReference type="SUPFAM" id="SSF158682">
    <property type="entry name" value="TerB-like"/>
    <property type="match status" value="1"/>
</dbReference>
<sequence>MSAFKSWLNSTKNNLNDQMKKFKNKDFLEAIVAGCALVAAADGNISADEKQKMAGYIGRNEQLKVFDMSLVIARFNHYVENFEFDAIIGKQEALKAISKFKSKPEEGRLLIGVCSAIGSADGDFDPQEQAVVREIATVLGLNASEFGL</sequence>
<dbReference type="RefSeq" id="WP_204826156.1">
    <property type="nucleotide sequence ID" value="NZ_CP117416.1"/>
</dbReference>
<dbReference type="Gene3D" id="1.10.3680.10">
    <property type="entry name" value="TerB-like"/>
    <property type="match status" value="1"/>
</dbReference>
<evidence type="ECO:0000259" key="1">
    <source>
        <dbReference type="Pfam" id="PF05099"/>
    </source>
</evidence>
<gene>
    <name evidence="2" type="ORF">PQ456_20590</name>
</gene>
<dbReference type="InterPro" id="IPR007791">
    <property type="entry name" value="DjlA_N"/>
</dbReference>
<dbReference type="Pfam" id="PF05099">
    <property type="entry name" value="TerB"/>
    <property type="match status" value="1"/>
</dbReference>
<dbReference type="EMBL" id="CP117416">
    <property type="protein sequence ID" value="WCT55517.1"/>
    <property type="molecule type" value="Genomic_DNA"/>
</dbReference>
<dbReference type="InterPro" id="IPR029024">
    <property type="entry name" value="TerB-like"/>
</dbReference>
<accession>A0AAX3LZW5</accession>
<evidence type="ECO:0000313" key="3">
    <source>
        <dbReference type="Proteomes" id="UP001220509"/>
    </source>
</evidence>
<dbReference type="Proteomes" id="UP001220509">
    <property type="component" value="Chromosome"/>
</dbReference>
<dbReference type="CDD" id="cd07176">
    <property type="entry name" value="terB"/>
    <property type="match status" value="1"/>
</dbReference>
<feature type="domain" description="Co-chaperone DjlA N-terminal" evidence="1">
    <location>
        <begin position="29"/>
        <end position="146"/>
    </location>
</feature>
<evidence type="ECO:0000313" key="2">
    <source>
        <dbReference type="EMBL" id="WCT55517.1"/>
    </source>
</evidence>
<dbReference type="AlphaFoldDB" id="A0AAX3LZW5"/>
<organism evidence="2 3">
    <name type="scientific">Paenibacillus kyungheensis</name>
    <dbReference type="NCBI Taxonomy" id="1452732"/>
    <lineage>
        <taxon>Bacteria</taxon>
        <taxon>Bacillati</taxon>
        <taxon>Bacillota</taxon>
        <taxon>Bacilli</taxon>
        <taxon>Bacillales</taxon>
        <taxon>Paenibacillaceae</taxon>
        <taxon>Paenibacillus</taxon>
    </lineage>
</organism>
<proteinExistence type="predicted"/>
<protein>
    <submittedName>
        <fullName evidence="2">Tellurite resistance TerB family protein</fullName>
    </submittedName>
</protein>